<accession>A0ABT8T564</accession>
<dbReference type="InterPro" id="IPR053145">
    <property type="entry name" value="AB_hydrolase_Est10"/>
</dbReference>
<dbReference type="SUPFAM" id="SSF53474">
    <property type="entry name" value="alpha/beta-Hydrolases"/>
    <property type="match status" value="2"/>
</dbReference>
<dbReference type="GO" id="GO:0016787">
    <property type="term" value="F:hydrolase activity"/>
    <property type="evidence" value="ECO:0007669"/>
    <property type="project" value="UniProtKB-KW"/>
</dbReference>
<feature type="domain" description="Serine aminopeptidase S33" evidence="1">
    <location>
        <begin position="17"/>
        <end position="140"/>
    </location>
</feature>
<evidence type="ECO:0000259" key="1">
    <source>
        <dbReference type="Pfam" id="PF12146"/>
    </source>
</evidence>
<dbReference type="Proteomes" id="UP001169006">
    <property type="component" value="Unassembled WGS sequence"/>
</dbReference>
<reference evidence="2" key="2">
    <citation type="submission" date="2023-07" db="EMBL/GenBank/DDBJ databases">
        <authorList>
            <person name="Sun H."/>
        </authorList>
    </citation>
    <scope>NUCLEOTIDE SEQUENCE</scope>
    <source>
        <strain evidence="2">05753</strain>
    </source>
</reference>
<name>A0ABT8T564_9HYPH</name>
<dbReference type="Pfam" id="PF12146">
    <property type="entry name" value="Hydrolase_4"/>
    <property type="match status" value="2"/>
</dbReference>
<comment type="caution">
    <text evidence="2">The sequence shown here is derived from an EMBL/GenBank/DDBJ whole genome shotgun (WGS) entry which is preliminary data.</text>
</comment>
<sequence length="540" mass="58569">MLPAWGLEEFTIHRGWAELANMLADAGYTCLRFNWPGSGDSLGNPEEITALDIWKQAATEGAAFLKQTSGVEKIIIMGHGVGALLAPHIAHELAAEGLVIMAPQSEGRMGMRELEAWSKMIASYLRMPLETSDNTVNVAGHQLSKSLAADLASLRTAEIQGQQPVPALAVVRAGSRSAEEWTKNLTTAGFIVTELNYTGYDGFVAHNRASVTPLEDFGHVRNWLLETFPSAANPVERISLSPARLEGDGFLETSMRFGLEEKLVGVLCRPLSGSARAVALLINSGDSYHIGWARMHVEFARTLAREGIASFRIDTRGIGDSGTVDGPPFFTEEQLQDVVAAVSVLAAEDLGPVFTYGLCSGGYASIQVAARDPRVKALVAVNPSRLVLAPDETFEQILNSGTSSIADYRRRAFSLKTLKGILSGRISLATLVSKGNRILKAVGEEIFQRVFGFSRLSLSVQRQAKQLQMRGVTSILVYAENDGGLDELARHFGRKAPEDYDHATMRIVRDAEHNMTARHARATILQALRDAAFATGPKQI</sequence>
<dbReference type="Gene3D" id="3.40.50.1820">
    <property type="entry name" value="alpha/beta hydrolase"/>
    <property type="match status" value="2"/>
</dbReference>
<dbReference type="RefSeq" id="WP_302079531.1">
    <property type="nucleotide sequence ID" value="NZ_JAUKWQ010000013.1"/>
</dbReference>
<keyword evidence="2" id="KW-0378">Hydrolase</keyword>
<dbReference type="PANTHER" id="PTHR43265">
    <property type="entry name" value="ESTERASE ESTD"/>
    <property type="match status" value="1"/>
</dbReference>
<dbReference type="EMBL" id="JAUKWQ010000013">
    <property type="protein sequence ID" value="MDO1585248.1"/>
    <property type="molecule type" value="Genomic_DNA"/>
</dbReference>
<proteinExistence type="predicted"/>
<feature type="domain" description="Serine aminopeptidase S33" evidence="1">
    <location>
        <begin position="297"/>
        <end position="384"/>
    </location>
</feature>
<protein>
    <submittedName>
        <fullName evidence="2">Alpha/beta fold hydrolase</fullName>
    </submittedName>
</protein>
<dbReference type="InterPro" id="IPR029058">
    <property type="entry name" value="AB_hydrolase_fold"/>
</dbReference>
<dbReference type="PANTHER" id="PTHR43265:SF1">
    <property type="entry name" value="ESTERASE ESTD"/>
    <property type="match status" value="1"/>
</dbReference>
<evidence type="ECO:0000313" key="2">
    <source>
        <dbReference type="EMBL" id="MDO1585248.1"/>
    </source>
</evidence>
<reference evidence="2" key="1">
    <citation type="journal article" date="2015" name="Int. J. Syst. Evol. Microbiol.">
        <title>Rhizobium oryzicola sp. nov., potential plant-growth-promoting endophytic bacteria isolated from rice roots.</title>
        <authorList>
            <person name="Zhang X.X."/>
            <person name="Gao J.S."/>
            <person name="Cao Y.H."/>
            <person name="Sheirdil R.A."/>
            <person name="Wang X.C."/>
            <person name="Zhang L."/>
        </authorList>
    </citation>
    <scope>NUCLEOTIDE SEQUENCE</scope>
    <source>
        <strain evidence="2">05753</strain>
    </source>
</reference>
<gene>
    <name evidence="2" type="ORF">Q2T52_24415</name>
</gene>
<dbReference type="InterPro" id="IPR022742">
    <property type="entry name" value="Hydrolase_4"/>
</dbReference>
<organism evidence="2 3">
    <name type="scientific">Rhizobium oryzicola</name>
    <dbReference type="NCBI Taxonomy" id="1232668"/>
    <lineage>
        <taxon>Bacteria</taxon>
        <taxon>Pseudomonadati</taxon>
        <taxon>Pseudomonadota</taxon>
        <taxon>Alphaproteobacteria</taxon>
        <taxon>Hyphomicrobiales</taxon>
        <taxon>Rhizobiaceae</taxon>
        <taxon>Rhizobium/Agrobacterium group</taxon>
        <taxon>Rhizobium</taxon>
    </lineage>
</organism>
<evidence type="ECO:0000313" key="3">
    <source>
        <dbReference type="Proteomes" id="UP001169006"/>
    </source>
</evidence>
<keyword evidence="3" id="KW-1185">Reference proteome</keyword>